<dbReference type="Pfam" id="PF00534">
    <property type="entry name" value="Glycos_transf_1"/>
    <property type="match status" value="1"/>
</dbReference>
<gene>
    <name evidence="5" type="ORF">G5C51_14335</name>
</gene>
<keyword evidence="2 5" id="KW-0808">Transferase</keyword>
<feature type="domain" description="Glycosyl transferase family 1" evidence="4">
    <location>
        <begin position="197"/>
        <end position="353"/>
    </location>
</feature>
<reference evidence="5 6" key="1">
    <citation type="submission" date="2020-02" db="EMBL/GenBank/DDBJ databases">
        <title>Whole-genome analyses of novel actinobacteria.</title>
        <authorList>
            <person name="Sahin N."/>
        </authorList>
    </citation>
    <scope>NUCLEOTIDE SEQUENCE [LARGE SCALE GENOMIC DNA]</scope>
    <source>
        <strain evidence="5 6">A7024</strain>
    </source>
</reference>
<dbReference type="AlphaFoldDB" id="A0A6G4TZY3"/>
<accession>A0A6G4TZY3</accession>
<evidence type="ECO:0000313" key="5">
    <source>
        <dbReference type="EMBL" id="NGN65070.1"/>
    </source>
</evidence>
<organism evidence="5 6">
    <name type="scientific">Streptomyces coryli</name>
    <dbReference type="NCBI Taxonomy" id="1128680"/>
    <lineage>
        <taxon>Bacteria</taxon>
        <taxon>Bacillati</taxon>
        <taxon>Actinomycetota</taxon>
        <taxon>Actinomycetes</taxon>
        <taxon>Kitasatosporales</taxon>
        <taxon>Streptomycetaceae</taxon>
        <taxon>Streptomyces</taxon>
    </lineage>
</organism>
<evidence type="ECO:0000256" key="2">
    <source>
        <dbReference type="ARBA" id="ARBA00022679"/>
    </source>
</evidence>
<dbReference type="InterPro" id="IPR001296">
    <property type="entry name" value="Glyco_trans_1"/>
</dbReference>
<evidence type="ECO:0000256" key="3">
    <source>
        <dbReference type="SAM" id="MobiDB-lite"/>
    </source>
</evidence>
<protein>
    <recommendedName>
        <fullName evidence="1">D-inositol 3-phosphate glycosyltransferase</fullName>
    </recommendedName>
</protein>
<evidence type="ECO:0000313" key="6">
    <source>
        <dbReference type="Proteomes" id="UP000481583"/>
    </source>
</evidence>
<name>A0A6G4TZY3_9ACTN</name>
<proteinExistence type="predicted"/>
<keyword evidence="6" id="KW-1185">Reference proteome</keyword>
<dbReference type="EMBL" id="JAAKZV010000051">
    <property type="protein sequence ID" value="NGN65070.1"/>
    <property type="molecule type" value="Genomic_DNA"/>
</dbReference>
<dbReference type="PANTHER" id="PTHR12526:SF627">
    <property type="entry name" value="D-RHAMNOSYLTRANSFERASE WBPZ"/>
    <property type="match status" value="1"/>
</dbReference>
<evidence type="ECO:0000259" key="4">
    <source>
        <dbReference type="Pfam" id="PF00534"/>
    </source>
</evidence>
<evidence type="ECO:0000256" key="1">
    <source>
        <dbReference type="ARBA" id="ARBA00021292"/>
    </source>
</evidence>
<dbReference type="SUPFAM" id="SSF53756">
    <property type="entry name" value="UDP-Glycosyltransferase/glycogen phosphorylase"/>
    <property type="match status" value="1"/>
</dbReference>
<sequence length="681" mass="73458">MKIAFLTHDVCGLGGTIHSTLKLASALADRHQVEIAAVGRYKDAPAFAVDPRIPVVQLVDLRPGGQDSADPDFHLPSEIVSPAEPRADRYSRLADRRVAAWLRTLDADVVIGTRPSVNFYLARLGPAHAVRLGQEHVGLERHTEALQQDMAEQYALLDAVVTVSEADARAFREQVAVPGLTITHIGNPVPAPGVPPSDGRAKVVAAAGRLVPGKRFELLIEAFAKVAAEHPDWQLRIYGKGQQRAALRARIDELGLYNHVLLMGAVPSLAAEWPKASIAASMSAYESFGLTLVEAMRAGLAVVSTDCDQGPREIITDGTDGVLVPVDDVAAFAAALGSLIGDEERRRTMAAAALRKALRWDPAAVVARYEELIGVLLAEKAAPKELGAHRLGDDALTFFTAGAADGGPLHLIGRRRGLRKQAGKAPAALRIPFTAAKDTESGGRLEAVLRRGEHKLAEGHWDFWLESGADDSVRRARAAACDLRPVAPSPEAGPVEVWLPYVTDEGHLSLRTWLREAHAEVAYVLVGGADVTVHGRLYGIALPPAAGLVVRRRGEQEEFRVPVAPAADGSFAARIPYGALAERRQDQQTREIWDLYLAIEGQKPLRLGRILDDVMVKKQIYQYPPVLHAGARVRVFYTVRNGLSLLVRNPDEEGPADSPADVPAPARSAGRALARLVGRRR</sequence>
<dbReference type="Gene3D" id="3.40.50.2000">
    <property type="entry name" value="Glycogen Phosphorylase B"/>
    <property type="match status" value="2"/>
</dbReference>
<feature type="region of interest" description="Disordered" evidence="3">
    <location>
        <begin position="649"/>
        <end position="669"/>
    </location>
</feature>
<dbReference type="Proteomes" id="UP000481583">
    <property type="component" value="Unassembled WGS sequence"/>
</dbReference>
<dbReference type="GO" id="GO:0016757">
    <property type="term" value="F:glycosyltransferase activity"/>
    <property type="evidence" value="ECO:0007669"/>
    <property type="project" value="InterPro"/>
</dbReference>
<dbReference type="PANTHER" id="PTHR12526">
    <property type="entry name" value="GLYCOSYLTRANSFERASE"/>
    <property type="match status" value="1"/>
</dbReference>
<feature type="compositionally biased region" description="Low complexity" evidence="3">
    <location>
        <begin position="656"/>
        <end position="669"/>
    </location>
</feature>
<comment type="caution">
    <text evidence="5">The sequence shown here is derived from an EMBL/GenBank/DDBJ whole genome shotgun (WGS) entry which is preliminary data.</text>
</comment>
<dbReference type="RefSeq" id="WP_165237147.1">
    <property type="nucleotide sequence ID" value="NZ_JAAKZV010000051.1"/>
</dbReference>